<evidence type="ECO:0000313" key="2">
    <source>
        <dbReference type="Proteomes" id="UP000327000"/>
    </source>
</evidence>
<accession>A0A5N5W5F5</accession>
<sequence length="109" mass="12576">MMATGTARTKRDRMLRARFLTVLTDAARERDRRQHLVPGSDCGREPAWVAHERETLLLAVNVIREQERLPEVTAWEIESVERLARGHHDYALKLALYCAELAVGERGRR</sequence>
<comment type="caution">
    <text evidence="1">The sequence shown here is derived from an EMBL/GenBank/DDBJ whole genome shotgun (WGS) entry which is preliminary data.</text>
</comment>
<protein>
    <submittedName>
        <fullName evidence="1">Uncharacterized protein</fullName>
    </submittedName>
</protein>
<dbReference type="OrthoDB" id="5198423at2"/>
<organism evidence="1 2">
    <name type="scientific">Streptomyces mobaraensis</name>
    <name type="common">Streptoverticillium mobaraense</name>
    <dbReference type="NCBI Taxonomy" id="35621"/>
    <lineage>
        <taxon>Bacteria</taxon>
        <taxon>Bacillati</taxon>
        <taxon>Actinomycetota</taxon>
        <taxon>Actinomycetes</taxon>
        <taxon>Kitasatosporales</taxon>
        <taxon>Streptomycetaceae</taxon>
        <taxon>Streptomyces</taxon>
    </lineage>
</organism>
<dbReference type="RefSeq" id="WP_152264613.1">
    <property type="nucleotide sequence ID" value="NZ_VOKX01000070.1"/>
</dbReference>
<reference evidence="1 2" key="1">
    <citation type="journal article" date="2019" name="Microb. Cell Fact.">
        <title>Exploring novel herbicidin analogues by transcriptional regulator overexpression and MS/MS molecular networking.</title>
        <authorList>
            <person name="Shi Y."/>
            <person name="Gu R."/>
            <person name="Li Y."/>
            <person name="Wang X."/>
            <person name="Ren W."/>
            <person name="Li X."/>
            <person name="Wang L."/>
            <person name="Xie Y."/>
            <person name="Hong B."/>
        </authorList>
    </citation>
    <scope>NUCLEOTIDE SEQUENCE [LARGE SCALE GENOMIC DNA]</scope>
    <source>
        <strain evidence="1 2">US-43</strain>
    </source>
</reference>
<dbReference type="AlphaFoldDB" id="A0A5N5W5F5"/>
<proteinExistence type="predicted"/>
<name>A0A5N5W5F5_STRMB</name>
<keyword evidence="2" id="KW-1185">Reference proteome</keyword>
<gene>
    <name evidence="1" type="ORF">FRZ00_21410</name>
</gene>
<dbReference type="Proteomes" id="UP000327000">
    <property type="component" value="Unassembled WGS sequence"/>
</dbReference>
<dbReference type="EMBL" id="VOKX01000070">
    <property type="protein sequence ID" value="KAB7839499.1"/>
    <property type="molecule type" value="Genomic_DNA"/>
</dbReference>
<evidence type="ECO:0000313" key="1">
    <source>
        <dbReference type="EMBL" id="KAB7839499.1"/>
    </source>
</evidence>